<dbReference type="SUPFAM" id="SSF117074">
    <property type="entry name" value="Hypothetical protein PA1324"/>
    <property type="match status" value="1"/>
</dbReference>
<organism evidence="2 3">
    <name type="scientific">Shewanella litoralis</name>
    <dbReference type="NCBI Taxonomy" id="2282700"/>
    <lineage>
        <taxon>Bacteria</taxon>
        <taxon>Pseudomonadati</taxon>
        <taxon>Pseudomonadota</taxon>
        <taxon>Gammaproteobacteria</taxon>
        <taxon>Alteromonadales</taxon>
        <taxon>Shewanellaceae</taxon>
        <taxon>Shewanella</taxon>
    </lineage>
</organism>
<comment type="caution">
    <text evidence="2">The sequence shown here is derived from an EMBL/GenBank/DDBJ whole genome shotgun (WGS) entry which is preliminary data.</text>
</comment>
<feature type="chain" id="PRO_5046338038" description="Methylamine utilization protein" evidence="1">
    <location>
        <begin position="37"/>
        <end position="237"/>
    </location>
</feature>
<dbReference type="EMBL" id="BMQX01000037">
    <property type="protein sequence ID" value="GGQ33091.1"/>
    <property type="molecule type" value="Genomic_DNA"/>
</dbReference>
<name>A0ABQ2RLU8_9GAMM</name>
<accession>A0ABQ2RLU8</accession>
<evidence type="ECO:0000313" key="3">
    <source>
        <dbReference type="Proteomes" id="UP000619118"/>
    </source>
</evidence>
<dbReference type="RefSeq" id="WP_229785963.1">
    <property type="nucleotide sequence ID" value="NZ_BMQX01000037.1"/>
</dbReference>
<proteinExistence type="predicted"/>
<keyword evidence="1" id="KW-0732">Signal</keyword>
<protein>
    <recommendedName>
        <fullName evidence="4">Methylamine utilization protein</fullName>
    </recommendedName>
</protein>
<dbReference type="Proteomes" id="UP000619118">
    <property type="component" value="Unassembled WGS sequence"/>
</dbReference>
<gene>
    <name evidence="2" type="ORF">GCM10009411_35770</name>
</gene>
<sequence>MIGVSLNRDKKKMSLRSPLSLTALLLLTQLASQLFAQSVSAQELLILNQQGQAAVNVVVYLQPNNAENRVVTAQPAKAEVHQKDKQFSPYITVVQKGQEVAFVNEDDITHHIYSALGPKRFSFKLRHEQEQQLIMFETAGHVSMGCNIHDWMSGHLLVVDTPFYAITDSQGKVVFNALPEDDFTVSVWHPQLKLNDNQQLQTFHLPNKQPIVITLEAEFDSIPKQQSLDEFEFLEGY</sequence>
<dbReference type="SUPFAM" id="SSF49503">
    <property type="entry name" value="Cupredoxins"/>
    <property type="match status" value="1"/>
</dbReference>
<keyword evidence="3" id="KW-1185">Reference proteome</keyword>
<evidence type="ECO:0000256" key="1">
    <source>
        <dbReference type="SAM" id="SignalP"/>
    </source>
</evidence>
<dbReference type="Gene3D" id="2.60.40.420">
    <property type="entry name" value="Cupredoxins - blue copper proteins"/>
    <property type="match status" value="1"/>
</dbReference>
<evidence type="ECO:0000313" key="2">
    <source>
        <dbReference type="EMBL" id="GGQ33091.1"/>
    </source>
</evidence>
<evidence type="ECO:0008006" key="4">
    <source>
        <dbReference type="Google" id="ProtNLM"/>
    </source>
</evidence>
<dbReference type="InterPro" id="IPR008972">
    <property type="entry name" value="Cupredoxin"/>
</dbReference>
<reference evidence="3" key="1">
    <citation type="journal article" date="2019" name="Int. J. Syst. Evol. Microbiol.">
        <title>The Global Catalogue of Microorganisms (GCM) 10K type strain sequencing project: providing services to taxonomists for standard genome sequencing and annotation.</title>
        <authorList>
            <consortium name="The Broad Institute Genomics Platform"/>
            <consortium name="The Broad Institute Genome Sequencing Center for Infectious Disease"/>
            <person name="Wu L."/>
            <person name="Ma J."/>
        </authorList>
    </citation>
    <scope>NUCLEOTIDE SEQUENCE [LARGE SCALE GENOMIC DNA]</scope>
    <source>
        <strain evidence="3">JCM 32306</strain>
    </source>
</reference>
<feature type="signal peptide" evidence="1">
    <location>
        <begin position="1"/>
        <end position="36"/>
    </location>
</feature>